<dbReference type="OrthoDB" id="9802759at2"/>
<protein>
    <submittedName>
        <fullName evidence="3">Exopolysaccharide production repressor protein exox</fullName>
    </submittedName>
</protein>
<dbReference type="InterPro" id="IPR024239">
    <property type="entry name" value="SyrA"/>
</dbReference>
<dbReference type="RefSeq" id="WP_106724051.1">
    <property type="nucleotide sequence ID" value="NZ_PXYL01000004.1"/>
</dbReference>
<evidence type="ECO:0000313" key="4">
    <source>
        <dbReference type="Proteomes" id="UP000240653"/>
    </source>
</evidence>
<comment type="caution">
    <text evidence="3">The sequence shown here is derived from an EMBL/GenBank/DDBJ whole genome shotgun (WGS) entry which is preliminary data.</text>
</comment>
<feature type="transmembrane region" description="Helical" evidence="2">
    <location>
        <begin position="28"/>
        <end position="55"/>
    </location>
</feature>
<reference evidence="3 4" key="1">
    <citation type="submission" date="2018-03" db="EMBL/GenBank/DDBJ databases">
        <title>The draft genome of Mesorhizobium soli JCM 19897.</title>
        <authorList>
            <person name="Li L."/>
            <person name="Liu L."/>
            <person name="Liang L."/>
            <person name="Wang T."/>
            <person name="Zhang X."/>
        </authorList>
    </citation>
    <scope>NUCLEOTIDE SEQUENCE [LARGE SCALE GENOMIC DNA]</scope>
    <source>
        <strain evidence="3 4">JCM 19897</strain>
    </source>
</reference>
<evidence type="ECO:0000256" key="2">
    <source>
        <dbReference type="SAM" id="Phobius"/>
    </source>
</evidence>
<evidence type="ECO:0000313" key="3">
    <source>
        <dbReference type="EMBL" id="PSJ61620.1"/>
    </source>
</evidence>
<organism evidence="3 4">
    <name type="scientific">Pseudaminobacter soli</name>
    <name type="common">ex Li et al. 2025</name>
    <dbReference type="NCBI Taxonomy" id="1295366"/>
    <lineage>
        <taxon>Bacteria</taxon>
        <taxon>Pseudomonadati</taxon>
        <taxon>Pseudomonadota</taxon>
        <taxon>Alphaproteobacteria</taxon>
        <taxon>Hyphomicrobiales</taxon>
        <taxon>Phyllobacteriaceae</taxon>
        <taxon>Pseudaminobacter</taxon>
    </lineage>
</organism>
<name>A0A2P7SGM0_9HYPH</name>
<gene>
    <name evidence="3" type="ORF">C7I85_11330</name>
</gene>
<dbReference type="EMBL" id="PXYL01000004">
    <property type="protein sequence ID" value="PSJ61620.1"/>
    <property type="molecule type" value="Genomic_DNA"/>
</dbReference>
<sequence>MSFVLFFRGLIGVLVAFAITTYFVTHSLWTTFIQTVICAVLLQIGYFLAVLFLVWREGRKPKGATNEAEAAKAPGDEARRLPGVPRSPHR</sequence>
<dbReference type="Pfam" id="PF11089">
    <property type="entry name" value="SyrA"/>
    <property type="match status" value="1"/>
</dbReference>
<proteinExistence type="predicted"/>
<feature type="region of interest" description="Disordered" evidence="1">
    <location>
        <begin position="62"/>
        <end position="90"/>
    </location>
</feature>
<dbReference type="Proteomes" id="UP000240653">
    <property type="component" value="Unassembled WGS sequence"/>
</dbReference>
<dbReference type="AlphaFoldDB" id="A0A2P7SGM0"/>
<keyword evidence="2" id="KW-0812">Transmembrane</keyword>
<evidence type="ECO:0000256" key="1">
    <source>
        <dbReference type="SAM" id="MobiDB-lite"/>
    </source>
</evidence>
<accession>A0A2P7SGM0</accession>
<keyword evidence="2" id="KW-0472">Membrane</keyword>
<keyword evidence="4" id="KW-1185">Reference proteome</keyword>
<keyword evidence="2" id="KW-1133">Transmembrane helix</keyword>